<feature type="domain" description="Aldehyde dehydrogenase" evidence="12">
    <location>
        <begin position="75"/>
        <end position="510"/>
    </location>
</feature>
<evidence type="ECO:0000256" key="6">
    <source>
        <dbReference type="ARBA" id="ARBA00022553"/>
    </source>
</evidence>
<comment type="subunit">
    <text evidence="5 11">Homotetramer.</text>
</comment>
<dbReference type="GeneID" id="101343803"/>
<keyword evidence="6" id="KW-0597">Phosphoprotein</keyword>
<comment type="catalytic activity">
    <reaction evidence="11">
        <text>succinate semialdehyde + NAD(+) + H2O = succinate + NADH + 2 H(+)</text>
        <dbReference type="Rhea" id="RHEA:13217"/>
        <dbReference type="ChEBI" id="CHEBI:15377"/>
        <dbReference type="ChEBI" id="CHEBI:15378"/>
        <dbReference type="ChEBI" id="CHEBI:30031"/>
        <dbReference type="ChEBI" id="CHEBI:57540"/>
        <dbReference type="ChEBI" id="CHEBI:57706"/>
        <dbReference type="ChEBI" id="CHEBI:57945"/>
        <dbReference type="EC" id="1.2.1.24"/>
    </reaction>
</comment>
<evidence type="ECO:0000256" key="11">
    <source>
        <dbReference type="RuleBase" id="RU365091"/>
    </source>
</evidence>
<dbReference type="FunFam" id="3.40.605.10:FF:000096">
    <property type="entry name" value="Succinate-semialdehyde dehydrogenase, mitochondrial"/>
    <property type="match status" value="1"/>
</dbReference>
<keyword evidence="11" id="KW-0520">NAD</keyword>
<name>A0A2Y9RQA0_TRIMA</name>
<dbReference type="CTD" id="7915"/>
<evidence type="ECO:0000256" key="5">
    <source>
        <dbReference type="ARBA" id="ARBA00011881"/>
    </source>
</evidence>
<evidence type="ECO:0000256" key="8">
    <source>
        <dbReference type="ARBA" id="ARBA00023002"/>
    </source>
</evidence>
<organism evidence="13 14">
    <name type="scientific">Trichechus manatus latirostris</name>
    <name type="common">Florida manatee</name>
    <dbReference type="NCBI Taxonomy" id="127582"/>
    <lineage>
        <taxon>Eukaryota</taxon>
        <taxon>Metazoa</taxon>
        <taxon>Chordata</taxon>
        <taxon>Craniata</taxon>
        <taxon>Vertebrata</taxon>
        <taxon>Euteleostomi</taxon>
        <taxon>Mammalia</taxon>
        <taxon>Eutheria</taxon>
        <taxon>Afrotheria</taxon>
        <taxon>Sirenia</taxon>
        <taxon>Trichechidae</taxon>
        <taxon>Trichechus</taxon>
    </lineage>
</organism>
<accession>A0A2Y9RQA0</accession>
<gene>
    <name evidence="14" type="primary">ALDH5A1</name>
</gene>
<evidence type="ECO:0000256" key="9">
    <source>
        <dbReference type="ARBA" id="ARBA00023128"/>
    </source>
</evidence>
<evidence type="ECO:0000256" key="7">
    <source>
        <dbReference type="ARBA" id="ARBA00022946"/>
    </source>
</evidence>
<dbReference type="InterPro" id="IPR016162">
    <property type="entry name" value="Ald_DH_N"/>
</dbReference>
<evidence type="ECO:0000256" key="10">
    <source>
        <dbReference type="ARBA" id="ARBA00023157"/>
    </source>
</evidence>
<evidence type="ECO:0000256" key="3">
    <source>
        <dbReference type="ARBA" id="ARBA00005176"/>
    </source>
</evidence>
<evidence type="ECO:0000256" key="4">
    <source>
        <dbReference type="ARBA" id="ARBA00009986"/>
    </source>
</evidence>
<dbReference type="EC" id="1.2.1.24" evidence="11"/>
<sequence length="515" mass="55327">MATCFQLRGCGAQRLSLLPLGRGPCPCAGYLGLSTQPKPGLALLRGYAQGPAGLPPALLRTDGFVGGRWLPARAVFPVYDPASGAELGKVADCGAPEARAAVRAAYEAFCSWREVSAKERSSLLRKWYDLMIKNKEDLAKIITAENGKPLKEAQGEILYSALFLEWFSEEARRIYGDIIYTPAKDKRSLVLKQPVGVATVITPWNFPSAMITRKVGAALAAGCTVVVKPAEDTPLSALALAEKAKEVGEALCTDPLVSKISFTGSTATGKILLHYAADSVKRVSMELGGHAPFIVFDSANVDQAVAGAMASKFRNSGQTCVCSNRFLVQRGIHDSFVKKLAEAIKRDLRVGNGFEEGTTQGPLINEKAIEKVEKHVSDAVSKGATIETGGKRHRFGKNFFEPTLLSNVTRDMLCSHEETFGPLAPVMKFDTEEEAVAIANAADVGLAGYFYSQDPAQIWRVAEQLEVGMVGVNEGLISTVECPFGGVKQSGLGREGSKYGIDEYLELKYVCYGGL</sequence>
<dbReference type="AlphaFoldDB" id="A0A2Y9RQA0"/>
<comment type="similarity">
    <text evidence="4 11">Belongs to the aldehyde dehydrogenase family.</text>
</comment>
<dbReference type="InterPro" id="IPR016160">
    <property type="entry name" value="Ald_DH_CS_CYS"/>
</dbReference>
<dbReference type="FunFam" id="3.40.309.10:FF:000004">
    <property type="entry name" value="Succinate-semialdehyde dehydrogenase I"/>
    <property type="match status" value="1"/>
</dbReference>
<dbReference type="GO" id="GO:0009450">
    <property type="term" value="P:gamma-aminobutyric acid catabolic process"/>
    <property type="evidence" value="ECO:0007669"/>
    <property type="project" value="UniProtKB-UniRule"/>
</dbReference>
<evidence type="ECO:0000313" key="13">
    <source>
        <dbReference type="Proteomes" id="UP000248480"/>
    </source>
</evidence>
<dbReference type="Pfam" id="PF00171">
    <property type="entry name" value="Aldedh"/>
    <property type="match status" value="1"/>
</dbReference>
<dbReference type="InterPro" id="IPR050740">
    <property type="entry name" value="Aldehyde_DH_Superfamily"/>
</dbReference>
<protein>
    <recommendedName>
        <fullName evidence="11">Succinate-semialdehyde dehydrogenase</fullName>
        <ecNumber evidence="11">1.2.1.24</ecNumber>
    </recommendedName>
</protein>
<dbReference type="GO" id="GO:0004777">
    <property type="term" value="F:succinate-semialdehyde dehydrogenase (NAD+) activity"/>
    <property type="evidence" value="ECO:0007669"/>
    <property type="project" value="UniProtKB-UniRule"/>
</dbReference>
<dbReference type="InterPro" id="IPR016163">
    <property type="entry name" value="Ald_DH_C"/>
</dbReference>
<keyword evidence="10" id="KW-1015">Disulfide bond</keyword>
<keyword evidence="7" id="KW-0809">Transit peptide</keyword>
<dbReference type="GO" id="GO:0005739">
    <property type="term" value="C:mitochondrion"/>
    <property type="evidence" value="ECO:0007669"/>
    <property type="project" value="UniProtKB-SubCell"/>
</dbReference>
<comment type="subcellular location">
    <subcellularLocation>
        <location evidence="2 11">Mitochondrion</location>
    </subcellularLocation>
</comment>
<reference evidence="14" key="1">
    <citation type="submission" date="2025-08" db="UniProtKB">
        <authorList>
            <consortium name="RefSeq"/>
        </authorList>
    </citation>
    <scope>IDENTIFICATION</scope>
</reference>
<evidence type="ECO:0000256" key="1">
    <source>
        <dbReference type="ARBA" id="ARBA00003743"/>
    </source>
</evidence>
<dbReference type="PANTHER" id="PTHR43353">
    <property type="entry name" value="SUCCINATE-SEMIALDEHYDE DEHYDROGENASE, MITOCHONDRIAL"/>
    <property type="match status" value="1"/>
</dbReference>
<keyword evidence="8 11" id="KW-0560">Oxidoreductase</keyword>
<dbReference type="RefSeq" id="XP_023594114.1">
    <property type="nucleotide sequence ID" value="XM_023738346.1"/>
</dbReference>
<dbReference type="PROSITE" id="PS00070">
    <property type="entry name" value="ALDEHYDE_DEHYDR_CYS"/>
    <property type="match status" value="1"/>
</dbReference>
<dbReference type="SUPFAM" id="SSF53720">
    <property type="entry name" value="ALDH-like"/>
    <property type="match status" value="1"/>
</dbReference>
<dbReference type="Gene3D" id="3.40.309.10">
    <property type="entry name" value="Aldehyde Dehydrogenase, Chain A, domain 2"/>
    <property type="match status" value="1"/>
</dbReference>
<dbReference type="PANTHER" id="PTHR43353:SF5">
    <property type="entry name" value="SUCCINATE-SEMIALDEHYDE DEHYDROGENASE, MITOCHONDRIAL"/>
    <property type="match status" value="1"/>
</dbReference>
<keyword evidence="13" id="KW-1185">Reference proteome</keyword>
<evidence type="ECO:0000259" key="12">
    <source>
        <dbReference type="Pfam" id="PF00171"/>
    </source>
</evidence>
<dbReference type="NCBIfam" id="TIGR01780">
    <property type="entry name" value="SSADH"/>
    <property type="match status" value="1"/>
</dbReference>
<evidence type="ECO:0000313" key="14">
    <source>
        <dbReference type="RefSeq" id="XP_023594114.1"/>
    </source>
</evidence>
<dbReference type="FunFam" id="3.40.605.10:FF:000026">
    <property type="entry name" value="Aldehyde dehydrogenase, putative"/>
    <property type="match status" value="1"/>
</dbReference>
<dbReference type="InterPro" id="IPR015590">
    <property type="entry name" value="Aldehyde_DH_dom"/>
</dbReference>
<dbReference type="UniPathway" id="UPA00733"/>
<dbReference type="InterPro" id="IPR016161">
    <property type="entry name" value="Ald_DH/histidinol_DH"/>
</dbReference>
<dbReference type="Proteomes" id="UP000248480">
    <property type="component" value="Unplaced"/>
</dbReference>
<proteinExistence type="inferred from homology"/>
<dbReference type="CDD" id="cd07103">
    <property type="entry name" value="ALDH_F5_SSADH_GabD"/>
    <property type="match status" value="1"/>
</dbReference>
<dbReference type="Gene3D" id="3.40.605.10">
    <property type="entry name" value="Aldehyde Dehydrogenase, Chain A, domain 1"/>
    <property type="match status" value="1"/>
</dbReference>
<comment type="pathway">
    <text evidence="3 11">Amino-acid degradation; 4-aminobutanoate degradation.</text>
</comment>
<comment type="function">
    <text evidence="1">Catalyzes one step in the degradation of the inhibitory neurotransmitter gamma-aminobutyric acid (GABA).</text>
</comment>
<keyword evidence="9 11" id="KW-0496">Mitochondrion</keyword>
<evidence type="ECO:0000256" key="2">
    <source>
        <dbReference type="ARBA" id="ARBA00004173"/>
    </source>
</evidence>
<dbReference type="InterPro" id="IPR010102">
    <property type="entry name" value="Succ_semiAld_DH"/>
</dbReference>